<dbReference type="GO" id="GO:0035438">
    <property type="term" value="F:cyclic-di-GMP binding"/>
    <property type="evidence" value="ECO:0007669"/>
    <property type="project" value="InterPro"/>
</dbReference>
<dbReference type="AlphaFoldDB" id="T2GFV0"/>
<accession>T2GFV0</accession>
<feature type="domain" description="PilZ" evidence="1">
    <location>
        <begin position="42"/>
        <end position="128"/>
    </location>
</feature>
<dbReference type="HOGENOM" id="CLU_1692653_0_0_7"/>
<dbReference type="STRING" id="1121448.DGI_3511"/>
<dbReference type="KEGG" id="dgg:DGI_3511"/>
<name>T2GFV0_MEGG1</name>
<reference evidence="3" key="2">
    <citation type="submission" date="2013-07" db="EMBL/GenBank/DDBJ databases">
        <authorList>
            <person name="Morais-Silva F.O."/>
            <person name="Rezende A.M."/>
            <person name="Pimentel C."/>
            <person name="Resende D.M."/>
            <person name="Santos C.I."/>
            <person name="Clemente C."/>
            <person name="de Oliveira L.M."/>
            <person name="da Silva S.M."/>
            <person name="Costa D.A."/>
            <person name="Varela-Raposo A."/>
            <person name="Horacio E.C.A."/>
            <person name="Matos M."/>
            <person name="Flores O."/>
            <person name="Ruiz J.C."/>
            <person name="Rodrigues-Pousada C."/>
        </authorList>
    </citation>
    <scope>NUCLEOTIDE SEQUENCE [LARGE SCALE GENOMIC DNA]</scope>
    <source>
        <strain evidence="3">ATCC 19364 / DSM 1382 / NCIMB 9332 / VKM B-1759</strain>
    </source>
</reference>
<dbReference type="RefSeq" id="WP_021762316.1">
    <property type="nucleotide sequence ID" value="NC_022444.1"/>
</dbReference>
<reference evidence="2 3" key="1">
    <citation type="journal article" date="2013" name="J. Bacteriol.">
        <title>Roles of HynAB and Ech, the only two hydrogenases found in the model sulfate reducer Desulfovibrio gigas.</title>
        <authorList>
            <person name="Morais-Silva F.O."/>
            <person name="Santos C.I."/>
            <person name="Rodrigues R."/>
            <person name="Pereira I.A."/>
            <person name="Rodrigues-Pousada C."/>
        </authorList>
    </citation>
    <scope>NUCLEOTIDE SEQUENCE [LARGE SCALE GENOMIC DNA]</scope>
    <source>
        <strain evidence="3">ATCC 19364 / DSM 1382 / NCIMB 9332 / VKM B-1759</strain>
    </source>
</reference>
<dbReference type="Pfam" id="PF07238">
    <property type="entry name" value="PilZ"/>
    <property type="match status" value="1"/>
</dbReference>
<proteinExistence type="predicted"/>
<evidence type="ECO:0000313" key="3">
    <source>
        <dbReference type="Proteomes" id="UP000016587"/>
    </source>
</evidence>
<dbReference type="Proteomes" id="UP000016587">
    <property type="component" value="Chromosome"/>
</dbReference>
<sequence>MSEELLNRHVKCPTCGDLFTIQRGLAEAGGDLAAVDGIPGSDRRRTSRAPTVSIRILHEDSLREFPVKDITPKGLGILHLGWRFELGRVILFDLIEGYKFLLKGLAAKVVRIDDEAIGCVFENVAEEEITPIYHAALTKKVVSGKILLHDDDTME</sequence>
<dbReference type="InterPro" id="IPR009875">
    <property type="entry name" value="PilZ_domain"/>
</dbReference>
<evidence type="ECO:0000313" key="2">
    <source>
        <dbReference type="EMBL" id="AGW15188.1"/>
    </source>
</evidence>
<dbReference type="OrthoDB" id="9962302at2"/>
<dbReference type="SUPFAM" id="SSF141371">
    <property type="entry name" value="PilZ domain-like"/>
    <property type="match status" value="1"/>
</dbReference>
<gene>
    <name evidence="2" type="ORF">DGI_3511</name>
</gene>
<dbReference type="EMBL" id="CP006585">
    <property type="protein sequence ID" value="AGW15188.1"/>
    <property type="molecule type" value="Genomic_DNA"/>
</dbReference>
<keyword evidence="3" id="KW-1185">Reference proteome</keyword>
<dbReference type="PATRIC" id="fig|1121448.10.peg.3462"/>
<evidence type="ECO:0000259" key="1">
    <source>
        <dbReference type="Pfam" id="PF07238"/>
    </source>
</evidence>
<organism evidence="2 3">
    <name type="scientific">Megalodesulfovibrio gigas (strain ATCC 19364 / DSM 1382 / NCIMB 9332 / VKM B-1759)</name>
    <name type="common">Desulfovibrio gigas</name>
    <dbReference type="NCBI Taxonomy" id="1121448"/>
    <lineage>
        <taxon>Bacteria</taxon>
        <taxon>Pseudomonadati</taxon>
        <taxon>Thermodesulfobacteriota</taxon>
        <taxon>Desulfovibrionia</taxon>
        <taxon>Desulfovibrionales</taxon>
        <taxon>Desulfovibrionaceae</taxon>
        <taxon>Megalodesulfovibrio</taxon>
    </lineage>
</organism>
<protein>
    <recommendedName>
        <fullName evidence="1">PilZ domain-containing protein</fullName>
    </recommendedName>
</protein>